<sequence length="378" mass="43182">MDSWLSNTLRPLFGLNLLDDNWDILELKAGYFICMEGDIVKKSIAVYSHAYHEADLHILTRDRQVILPTTARGREKKLNYTGISKTRAQTIDFSIGLKTDAAPAGIRVFNPHTYAALPIRGCEQIATRADMQRWLARYAQRLPVDYARKLERLLRMRNPRHKAQPGEIFRVELDLYREGYVLVIGDVRRMRKDGLFCADSIWNSLMTVPLFVRPWRFITHNRIPALQEIIEAPLADYAGSVMDDNFLRGRYEYMGRKMLSEEDILLPIGYGLRTNSGGQRSYQLSWGCGTLSKPESETRLTTGRDYLNNGVYSGVPESWFSDDPAAKAALDLLYNDRVRADALAEFGLAPACSFDEFSRQAGSVTREQYLDYLRQSAK</sequence>
<dbReference type="OrthoDB" id="1814150at2"/>
<organism evidence="1 3">
    <name type="scientific">Affinibrenneria salicis</name>
    <dbReference type="NCBI Taxonomy" id="2590031"/>
    <lineage>
        <taxon>Bacteria</taxon>
        <taxon>Pseudomonadati</taxon>
        <taxon>Pseudomonadota</taxon>
        <taxon>Gammaproteobacteria</taxon>
        <taxon>Enterobacterales</taxon>
        <taxon>Pectobacteriaceae</taxon>
        <taxon>Affinibrenneria</taxon>
    </lineage>
</organism>
<keyword evidence="3" id="KW-1185">Reference proteome</keyword>
<dbReference type="InterPro" id="IPR029278">
    <property type="entry name" value="Imm26"/>
</dbReference>
<protein>
    <submittedName>
        <fullName evidence="1">Uncharacterized protein</fullName>
    </submittedName>
</protein>
<evidence type="ECO:0000313" key="2">
    <source>
        <dbReference type="EMBL" id="KAA9003331.1"/>
    </source>
</evidence>
<comment type="caution">
    <text evidence="1">The sequence shown here is derived from an EMBL/GenBank/DDBJ whole genome shotgun (WGS) entry which is preliminary data.</text>
</comment>
<dbReference type="Proteomes" id="UP000335415">
    <property type="component" value="Unassembled WGS sequence"/>
</dbReference>
<evidence type="ECO:0000313" key="3">
    <source>
        <dbReference type="Proteomes" id="UP000335415"/>
    </source>
</evidence>
<dbReference type="AlphaFoldDB" id="A0A5J5G7V3"/>
<dbReference type="EMBL" id="VYKJ01000001">
    <property type="protein sequence ID" value="KAA9003287.1"/>
    <property type="molecule type" value="Genomic_DNA"/>
</dbReference>
<dbReference type="EMBL" id="VYKJ01000001">
    <property type="protein sequence ID" value="KAA9003331.1"/>
    <property type="molecule type" value="Genomic_DNA"/>
</dbReference>
<reference evidence="1 3" key="1">
    <citation type="submission" date="2019-09" db="EMBL/GenBank/DDBJ databases">
        <authorList>
            <person name="Li Y."/>
        </authorList>
    </citation>
    <scope>NUCLEOTIDE SEQUENCE [LARGE SCALE GENOMIC DNA]</scope>
    <source>
        <strain evidence="1 3">L3-3HA</strain>
    </source>
</reference>
<name>A0A5J5G7V3_9GAMM</name>
<evidence type="ECO:0000313" key="1">
    <source>
        <dbReference type="EMBL" id="KAA9003287.1"/>
    </source>
</evidence>
<proteinExistence type="predicted"/>
<accession>A0A5J5G7V3</accession>
<dbReference type="Pfam" id="PF15428">
    <property type="entry name" value="Imm26"/>
    <property type="match status" value="1"/>
</dbReference>
<gene>
    <name evidence="1" type="ORF">FJU30_00790</name>
    <name evidence="2" type="ORF">FJU30_03975</name>
</gene>